<dbReference type="CDD" id="cd11753">
    <property type="entry name" value="GH94N_ChvB_NdvB_2_like"/>
    <property type="match status" value="1"/>
</dbReference>
<evidence type="ECO:0000256" key="1">
    <source>
        <dbReference type="ARBA" id="ARBA00022676"/>
    </source>
</evidence>
<dbReference type="Pfam" id="PF17167">
    <property type="entry name" value="Glyco_hydro_94"/>
    <property type="match status" value="1"/>
</dbReference>
<dbReference type="InterPro" id="IPR052047">
    <property type="entry name" value="GH94_Enzymes"/>
</dbReference>
<dbReference type="Pfam" id="PF10091">
    <property type="entry name" value="Glycoamylase"/>
    <property type="match status" value="1"/>
</dbReference>
<protein>
    <submittedName>
        <fullName evidence="7">Cellobiose phosphorylase</fullName>
    </submittedName>
</protein>
<dbReference type="SMART" id="SM01068">
    <property type="entry name" value="CBM_X"/>
    <property type="match status" value="2"/>
</dbReference>
<dbReference type="InterPro" id="IPR033432">
    <property type="entry name" value="GH94_catalytic"/>
</dbReference>
<feature type="transmembrane region" description="Helical" evidence="3">
    <location>
        <begin position="352"/>
        <end position="375"/>
    </location>
</feature>
<dbReference type="Gene3D" id="1.50.10.10">
    <property type="match status" value="1"/>
</dbReference>
<dbReference type="Pfam" id="PF06165">
    <property type="entry name" value="GH94_b-supersand"/>
    <property type="match status" value="2"/>
</dbReference>
<dbReference type="PANTHER" id="PTHR37469:SF2">
    <property type="entry name" value="CELLOBIONIC ACID PHOSPHORYLASE"/>
    <property type="match status" value="1"/>
</dbReference>
<dbReference type="InterPro" id="IPR037824">
    <property type="entry name" value="GH94N_2_NdvB"/>
</dbReference>
<dbReference type="InterPro" id="IPR011013">
    <property type="entry name" value="Gal_mutarotase_sf_dom"/>
</dbReference>
<feature type="transmembrane region" description="Helical" evidence="3">
    <location>
        <begin position="808"/>
        <end position="831"/>
    </location>
</feature>
<feature type="domain" description="Glycosyl hydrolase 94 supersandwich" evidence="4">
    <location>
        <begin position="1979"/>
        <end position="2246"/>
    </location>
</feature>
<dbReference type="PANTHER" id="PTHR37469">
    <property type="entry name" value="CELLOBIONIC ACID PHOSPHORYLASE-RELATED"/>
    <property type="match status" value="1"/>
</dbReference>
<feature type="domain" description="Glycosyl hydrolase 94 catalytic" evidence="6">
    <location>
        <begin position="2260"/>
        <end position="2684"/>
    </location>
</feature>
<dbReference type="Gene3D" id="2.70.98.40">
    <property type="entry name" value="Glycoside hydrolase, family 65, N-terminal domain"/>
    <property type="match status" value="2"/>
</dbReference>
<reference evidence="7 8" key="1">
    <citation type="submission" date="2021-03" db="EMBL/GenBank/DDBJ databases">
        <title>Genomic Encyclopedia of Type Strains, Phase IV (KMG-IV): sequencing the most valuable type-strain genomes for metagenomic binning, comparative biology and taxonomic classification.</title>
        <authorList>
            <person name="Goeker M."/>
        </authorList>
    </citation>
    <scope>NUCLEOTIDE SEQUENCE [LARGE SCALE GENOMIC DNA]</scope>
    <source>
        <strain evidence="7 8">DSM 3984</strain>
    </source>
</reference>
<dbReference type="Gene3D" id="2.60.420.10">
    <property type="entry name" value="Maltose phosphorylase, domain 3"/>
    <property type="match status" value="1"/>
</dbReference>
<dbReference type="SUPFAM" id="SSF74650">
    <property type="entry name" value="Galactose mutarotase-like"/>
    <property type="match status" value="2"/>
</dbReference>
<dbReference type="InterPro" id="IPR037018">
    <property type="entry name" value="GH65_N"/>
</dbReference>
<dbReference type="Gene3D" id="1.50.10.140">
    <property type="match status" value="1"/>
</dbReference>
<keyword evidence="8" id="KW-1185">Reference proteome</keyword>
<dbReference type="CDD" id="cd11756">
    <property type="entry name" value="GH94N_ChvB_NdvB_1_like"/>
    <property type="match status" value="1"/>
</dbReference>
<sequence length="2755" mass="319969">MKKSNSLSCRKDIFNELKLSFIKIKDTYKYIKDLSNKGENIIPAGNWLLDNIYLIEKEYKSVKKNMPKEYFDNLFIEEVQNKKSPRILLLAKKMLEETKGKVSEKDSIKFILKENDKLNMGELWAFPLMLRVNIITNIAIILDEIKDIHKSKIEGRNLAYKIISLSKKEKIKDFLQNKTKDKSSIFIEEFYKVLKSSSIYDKDIYSLIENIKRKENYKIQNTFKEELLEEKIETFINSLRNIDNINWIRFFNETSMVEKILLKDPSKTYEKMDFKSKDYYRHKIELISRKNQINEIIIAEKLVFLANRERENGKTGYKTHVGYYLIDDGINKLNGLLEHGVEIKNKFSPIKFCFINILGTFLTIDIVLILGHLLGAEYNRYQYIVAGVMLIIPASEIVVTCINWIVGKKVPIRHIPKIDLKDGIEENQKSIVIVPTIINSVESGKELVDKLEVIYLSNKEENLYFAILADFQDSNEKVKDKDNEINNSIIKEIKKLNNKYCKGEKDKFFFFNRERIYNPHEGVFMGRERKRGKIMEFIALLKGENSKHTFNVISSSIENIKDAKYIITLDTDTFVTRGVIKKLIGAMCHPLNKAVYKDNRVKRGYGVMQPKVSISLESKNKSKFSNLFGGEGGVDGYSIAYSDTYEDLFGEGSFTGKGIIDIDIFYRVLKDEIPENRVLSHDLLEGCYVKSALVTDCEFIDNYPSTYMASSKRLSRWVRGDWQLLPWIFSSKLSLLSKWKIFDNLRRSLLAPSILIGLGVSLIYLNRGIELTVITFLAVIVPFLFTITDFVVTPKNKLIGTIKNIKQIFFIISFIPYQAYNMIVSISKALFRLFISKNNLLEWQTAEETEKTVKNTLGYHYKKMWASVFIGALFIILSFNSSLTFGFLISILSIIWMLSPFIAYKISKINKEESITLNNLERKYLREISRRTWAYYEDFVNEENNYLAPDNYQEKPYKGVAHRTSPTNIGMGLISNIVAYDLGYISLKKVVERIELTLKVMNKLERYEGHYLNWYDTKSLNALWPRYVSTVDSGNLLGYLWIVKEALNEYKNNKIIRKEEIKALEDIYGILNLEFNISEEDLEGLTKENYVTILRNKLKELIELKIDKEDNNEFNYWINKLQNEIENKISDIDCNLSVENRINKIIEDIENIMKDMNFKILYKKERGLFSIGYNLEEDSLGTSYYDLLASEARTASFLAIARNEVETSHWFKLGRAMTNAFRGKALVSWSGTMFEYFMPNLIMKSYNNTLLDLTYKSVIKAQINFARKKKVPWGISESAFYRFDIDKNYQYKAFGISKLGLKRGLENELVISPYSTLMVLSWNKDKCIKNLKLLQDEGAFGRYGFIESIDFTPNRVNKTLSEEVIFDSYLENNNNDLKDNDKNDINDENLDLKVSRKGKKVQCYMVHHLGMGFLALDNILNKNIIQERFHRIPEVKATEILLKEKIPNFITFEREEEFKNEENKLKKEEFSKRIYKGALRENPEVLLLSNGTFSTMLTLTGSGYSKREDNFLYRWKGDSTSDSSGLFFYIKNLNSNDYWSATYEPCKIEGEDYKVEFSVDKGEFYNRKDSISSRMKVFVSPEDDLDIRKLTLKNNEEKEITLEITSYMEIILNTFEGDAAHPSFSNLFIETEFDYDSKTLIGKRRARVKDGEVPYIFHKVITKEPLEEEINYETSRVNFIGRNRNLKSPLAMDDDNSLKNTVGIVLDPIMSIRARLKLNAKEEKTIYFITGTTDSREEVINFSNEYNNSEKLELAFKIYNKSMQVELRNFGIKSAEANIYQSLASYILFLNNERKNRENYIKGISKHQKDLWAYGISGDLQIVMVLIKDDKDIEIVRSMIKMHSYLKNKGLKFDLIIYNDEDITYEQPLQKDILQYINILSGDNSINKKGGIFLYNKSTMGEDIKDFLIGISSLCIDSSNGPILNQINLENNIINKQIDLEIHNNFKDDVHNNINKIEDLKNSLDFFNGYGGFDKKDGSYVIILDNYKNTPAPWINVISNDNFGFHISEVGSAHTWCENSRENKITPWSNNWIEDPLGEALYIKDNKSKNYFSITPEPVRDKGEYIIRHGFGYSSFQHTAYNIKSNMTIFIPMKEKVKIQRILLENLEDKDREISVYYYAQLVLGVLNYQTAKYITTYNKGNYIYGENPYSEYFGKLKAYSTIIGGKKTSFTCDRREFIGVGETLEEPTGLKYNNLSGRAGSTFDPCLVSKCDITLKKGEKKELIILLGEDSSEENIEKIIKKYSNISKAYEELKNVKNYWSDFLGNIRVKTGNKSMDYLLNGWLLYQNYSCRYLARTAFYQSGGAYGFRDQLQDSMSLGLIDPKITKDQILRSASRQYLEGDVQHWWHPIINSGIRTRFSDDLLWLPYVTAEYIKFTGDYDILNEKASYLEDEPLKDGEDERYTIVNKSNIEGTIFEHCIKAIERGLRFGEHNIPLMGSGDWNDGMSTVGNKGKGESVWLGWFLYKILKEFEDICAYMKDEEKKNRYFKMKEFIRENIEKNAWDGEWYRRAYFDDGTPLGSIENDECKIDSLAQSWSLISEGGKIDRANKAMEAVEKKLIDEDLNLIKLLSPPFDKSQEEPGYIKGYVAGVRENGGQYTHAATWVILAFTKLNMGDKALKYFDMINPINHTITELECRRYKLEPYVMAADVYIRDPHGGRGGWSWYTGTAGWMYKVGLENILGLKHYKGEGYIIDPCVPKDWNEFEININNDKEEYNIKVKRGNEKKIIINEKEIKGNIIPRNLGKTNIIVYYT</sequence>
<dbReference type="SUPFAM" id="SSF48208">
    <property type="entry name" value="Six-hairpin glycosidases"/>
    <property type="match status" value="1"/>
</dbReference>
<evidence type="ECO:0000256" key="3">
    <source>
        <dbReference type="SAM" id="Phobius"/>
    </source>
</evidence>
<feature type="transmembrane region" description="Helical" evidence="3">
    <location>
        <begin position="771"/>
        <end position="792"/>
    </location>
</feature>
<evidence type="ECO:0000313" key="7">
    <source>
        <dbReference type="EMBL" id="MBP1889116.1"/>
    </source>
</evidence>
<keyword evidence="3" id="KW-0472">Membrane</keyword>
<keyword evidence="3" id="KW-1133">Transmembrane helix</keyword>
<gene>
    <name evidence="7" type="ORF">J2Z53_000697</name>
</gene>
<feature type="domain" description="Glycoamylase-like" evidence="5">
    <location>
        <begin position="1184"/>
        <end position="1433"/>
    </location>
</feature>
<keyword evidence="3" id="KW-0812">Transmembrane</keyword>
<feature type="transmembrane region" description="Helical" evidence="3">
    <location>
        <begin position="864"/>
        <end position="880"/>
    </location>
</feature>
<evidence type="ECO:0000313" key="8">
    <source>
        <dbReference type="Proteomes" id="UP000783390"/>
    </source>
</evidence>
<organism evidence="7 8">
    <name type="scientific">Clostridium moniliforme</name>
    <dbReference type="NCBI Taxonomy" id="39489"/>
    <lineage>
        <taxon>Bacteria</taxon>
        <taxon>Bacillati</taxon>
        <taxon>Bacillota</taxon>
        <taxon>Clostridia</taxon>
        <taxon>Eubacteriales</taxon>
        <taxon>Clostridiaceae</taxon>
        <taxon>Clostridium</taxon>
    </lineage>
</organism>
<feature type="domain" description="Glycosyl hydrolase 94 supersandwich" evidence="4">
    <location>
        <begin position="1473"/>
        <end position="1748"/>
    </location>
</feature>
<dbReference type="InterPro" id="IPR010383">
    <property type="entry name" value="Glyco_hydrolase_94_b-supersand"/>
</dbReference>
<dbReference type="RefSeq" id="WP_209795840.1">
    <property type="nucleotide sequence ID" value="NZ_JAGGJZ010000002.1"/>
</dbReference>
<dbReference type="EMBL" id="JAGGJZ010000002">
    <property type="protein sequence ID" value="MBP1889116.1"/>
    <property type="molecule type" value="Genomic_DNA"/>
</dbReference>
<dbReference type="InterPro" id="IPR008928">
    <property type="entry name" value="6-hairpin_glycosidase_sf"/>
</dbReference>
<dbReference type="InterPro" id="IPR019282">
    <property type="entry name" value="Glycoamylase-like_cons_dom"/>
</dbReference>
<accession>A0ABS4EYP3</accession>
<name>A0ABS4EYP3_9CLOT</name>
<dbReference type="Proteomes" id="UP000783390">
    <property type="component" value="Unassembled WGS sequence"/>
</dbReference>
<evidence type="ECO:0000259" key="6">
    <source>
        <dbReference type="Pfam" id="PF17167"/>
    </source>
</evidence>
<evidence type="ECO:0000259" key="4">
    <source>
        <dbReference type="Pfam" id="PF06165"/>
    </source>
</evidence>
<keyword evidence="2" id="KW-0808">Transferase</keyword>
<dbReference type="InterPro" id="IPR012341">
    <property type="entry name" value="6hp_glycosidase-like_sf"/>
</dbReference>
<comment type="caution">
    <text evidence="7">The sequence shown here is derived from an EMBL/GenBank/DDBJ whole genome shotgun (WGS) entry which is preliminary data.</text>
</comment>
<dbReference type="InterPro" id="IPR037820">
    <property type="entry name" value="GH94N_NdvB"/>
</dbReference>
<feature type="transmembrane region" description="Helical" evidence="3">
    <location>
        <begin position="748"/>
        <end position="765"/>
    </location>
</feature>
<proteinExistence type="predicted"/>
<keyword evidence="1" id="KW-0328">Glycosyltransferase</keyword>
<evidence type="ECO:0000256" key="2">
    <source>
        <dbReference type="ARBA" id="ARBA00022679"/>
    </source>
</evidence>
<evidence type="ECO:0000259" key="5">
    <source>
        <dbReference type="Pfam" id="PF10091"/>
    </source>
</evidence>
<feature type="transmembrane region" description="Helical" evidence="3">
    <location>
        <begin position="381"/>
        <end position="406"/>
    </location>
</feature>